<sequence length="148" mass="16542">MPLSFSLGKETYTLSDECLERMRLAMANTVTRERGFALLGDIKDLMPGKDKIGGREGVRIDVAGMKGFFHTHPDGNPELSAGDWAHAILTCAELQIPFLECSGSDGEVYCTTVDDIHILAKHKQPERITDDELDELVQHLVEPYHFRV</sequence>
<accession>X1S416</accession>
<proteinExistence type="predicted"/>
<gene>
    <name evidence="1" type="ORF">S12H4_03107</name>
</gene>
<reference evidence="1" key="1">
    <citation type="journal article" date="2014" name="Front. Microbiol.">
        <title>High frequency of phylogenetically diverse reductive dehalogenase-homologous genes in deep subseafloor sedimentary metagenomes.</title>
        <authorList>
            <person name="Kawai M."/>
            <person name="Futagami T."/>
            <person name="Toyoda A."/>
            <person name="Takaki Y."/>
            <person name="Nishi S."/>
            <person name="Hori S."/>
            <person name="Arai W."/>
            <person name="Tsubouchi T."/>
            <person name="Morono Y."/>
            <person name="Uchiyama I."/>
            <person name="Ito T."/>
            <person name="Fujiyama A."/>
            <person name="Inagaki F."/>
            <person name="Takami H."/>
        </authorList>
    </citation>
    <scope>NUCLEOTIDE SEQUENCE</scope>
    <source>
        <strain evidence="1">Expedition CK06-06</strain>
    </source>
</reference>
<evidence type="ECO:0000313" key="1">
    <source>
        <dbReference type="EMBL" id="GAI70180.1"/>
    </source>
</evidence>
<evidence type="ECO:0008006" key="2">
    <source>
        <dbReference type="Google" id="ProtNLM"/>
    </source>
</evidence>
<organism evidence="1">
    <name type="scientific">marine sediment metagenome</name>
    <dbReference type="NCBI Taxonomy" id="412755"/>
    <lineage>
        <taxon>unclassified sequences</taxon>
        <taxon>metagenomes</taxon>
        <taxon>ecological metagenomes</taxon>
    </lineage>
</organism>
<comment type="caution">
    <text evidence="1">The sequence shown here is derived from an EMBL/GenBank/DDBJ whole genome shotgun (WGS) entry which is preliminary data.</text>
</comment>
<name>X1S416_9ZZZZ</name>
<dbReference type="EMBL" id="BARW01000840">
    <property type="protein sequence ID" value="GAI70180.1"/>
    <property type="molecule type" value="Genomic_DNA"/>
</dbReference>
<dbReference type="AlphaFoldDB" id="X1S416"/>
<protein>
    <recommendedName>
        <fullName evidence="2">JAB domain-containing protein</fullName>
    </recommendedName>
</protein>